<evidence type="ECO:0000259" key="1">
    <source>
        <dbReference type="Pfam" id="PF14540"/>
    </source>
</evidence>
<dbReference type="Pfam" id="PF14540">
    <property type="entry name" value="NTF-like"/>
    <property type="match status" value="1"/>
</dbReference>
<dbReference type="InterPro" id="IPR041143">
    <property type="entry name" value="YgxA_HTH"/>
</dbReference>
<dbReference type="STRING" id="237679.SAMN04488072_108199"/>
<dbReference type="Gene3D" id="3.30.460.10">
    <property type="entry name" value="Beta Polymerase, domain 2"/>
    <property type="match status" value="1"/>
</dbReference>
<evidence type="ECO:0000259" key="2">
    <source>
        <dbReference type="Pfam" id="PF18576"/>
    </source>
</evidence>
<dbReference type="Gene3D" id="1.20.120.330">
    <property type="entry name" value="Nucleotidyltransferases domain 2"/>
    <property type="match status" value="1"/>
</dbReference>
<dbReference type="InterPro" id="IPR029348">
    <property type="entry name" value="NTF-like"/>
</dbReference>
<dbReference type="InterPro" id="IPR036388">
    <property type="entry name" value="WH-like_DNA-bd_sf"/>
</dbReference>
<dbReference type="InterPro" id="IPR043519">
    <property type="entry name" value="NT_sf"/>
</dbReference>
<protein>
    <submittedName>
        <fullName evidence="4">Nucleotidyltransferase-like</fullName>
    </submittedName>
</protein>
<dbReference type="AlphaFoldDB" id="A0A1I0YUI8"/>
<organism evidence="4 5">
    <name type="scientific">Lentibacillus halodurans</name>
    <dbReference type="NCBI Taxonomy" id="237679"/>
    <lineage>
        <taxon>Bacteria</taxon>
        <taxon>Bacillati</taxon>
        <taxon>Bacillota</taxon>
        <taxon>Bacilli</taxon>
        <taxon>Bacillales</taxon>
        <taxon>Bacillaceae</taxon>
        <taxon>Lentibacillus</taxon>
    </lineage>
</organism>
<dbReference type="Pfam" id="PF22339">
    <property type="entry name" value="YgxA-like_sub_bind"/>
    <property type="match status" value="1"/>
</dbReference>
<keyword evidence="4" id="KW-0808">Transferase</keyword>
<dbReference type="GO" id="GO:0016740">
    <property type="term" value="F:transferase activity"/>
    <property type="evidence" value="ECO:0007669"/>
    <property type="project" value="UniProtKB-KW"/>
</dbReference>
<dbReference type="RefSeq" id="WP_090238095.1">
    <property type="nucleotide sequence ID" value="NZ_FOJW01000008.1"/>
</dbReference>
<sequence length="292" mass="34364">MEDLLRPIYQERVDNPYTLGAILIEKRRPDSPITDNFDVILLFVVSTAEVNWQEQHYEFNGKTAVMHTITENLLREWIDTSGYRKAVEWIMAGSIIFERDEYISGLKEQLRNFPHKKRDLRKAMEFGKLLKSYTEVKDLYMSEQYKDAFSRMVHSLHYLARLAIIEKGYYPEMTLWNQVKKIDPEVYKLYEELIESNEDIAKRVQLMIIAADFTISRRAKTSAKHLLDIMETKSNAWSYGEMKQNPSIRPYELDLTAMLNYLTEKGIMATEKIETKAAGVYQRKYLANIEES</sequence>
<evidence type="ECO:0000313" key="4">
    <source>
        <dbReference type="EMBL" id="SFB17059.1"/>
    </source>
</evidence>
<dbReference type="OrthoDB" id="2350973at2"/>
<dbReference type="EMBL" id="FOJW01000008">
    <property type="protein sequence ID" value="SFB17059.1"/>
    <property type="molecule type" value="Genomic_DNA"/>
</dbReference>
<keyword evidence="5" id="KW-1185">Reference proteome</keyword>
<evidence type="ECO:0000259" key="3">
    <source>
        <dbReference type="Pfam" id="PF22339"/>
    </source>
</evidence>
<dbReference type="Proteomes" id="UP000198642">
    <property type="component" value="Unassembled WGS sequence"/>
</dbReference>
<dbReference type="Pfam" id="PF18576">
    <property type="entry name" value="HTH_52"/>
    <property type="match status" value="1"/>
</dbReference>
<proteinExistence type="predicted"/>
<evidence type="ECO:0000313" key="5">
    <source>
        <dbReference type="Proteomes" id="UP000198642"/>
    </source>
</evidence>
<dbReference type="InterPro" id="IPR054515">
    <property type="entry name" value="YgxA-like_substrate-bd"/>
</dbReference>
<dbReference type="Gene3D" id="1.10.10.10">
    <property type="entry name" value="Winged helix-like DNA-binding domain superfamily/Winged helix DNA-binding domain"/>
    <property type="match status" value="1"/>
</dbReference>
<feature type="domain" description="YgxA-like substrate binding" evidence="3">
    <location>
        <begin position="120"/>
        <end position="217"/>
    </location>
</feature>
<accession>A0A1I0YUI8</accession>
<reference evidence="4 5" key="1">
    <citation type="submission" date="2016-10" db="EMBL/GenBank/DDBJ databases">
        <authorList>
            <person name="de Groot N.N."/>
        </authorList>
    </citation>
    <scope>NUCLEOTIDE SEQUENCE [LARGE SCALE GENOMIC DNA]</scope>
    <source>
        <strain evidence="4 5">CGMCC 1.3702</strain>
    </source>
</reference>
<gene>
    <name evidence="4" type="ORF">SAMN04488072_108199</name>
</gene>
<name>A0A1I0YUI8_9BACI</name>
<feature type="domain" description="Nucleotidyltransferase-like" evidence="1">
    <location>
        <begin position="1"/>
        <end position="118"/>
    </location>
</feature>
<feature type="domain" description="YgxA-like helix-turn-helix" evidence="2">
    <location>
        <begin position="224"/>
        <end position="285"/>
    </location>
</feature>